<keyword evidence="1" id="KW-0472">Membrane</keyword>
<keyword evidence="1" id="KW-1133">Transmembrane helix</keyword>
<dbReference type="PANTHER" id="PTHR10974">
    <property type="entry name" value="FI08016P-RELATED"/>
    <property type="match status" value="1"/>
</dbReference>
<keyword evidence="3" id="KW-1185">Reference proteome</keyword>
<dbReference type="SUPFAM" id="SSF53649">
    <property type="entry name" value="Alkaline phosphatase-like"/>
    <property type="match status" value="1"/>
</dbReference>
<dbReference type="PANTHER" id="PTHR10974:SF1">
    <property type="entry name" value="FI08016P-RELATED"/>
    <property type="match status" value="1"/>
</dbReference>
<reference evidence="2" key="1">
    <citation type="journal article" date="2023" name="G3 (Bethesda)">
        <title>A reference genome for the long-term kleptoplast-retaining sea slug Elysia crispata morphotype clarki.</title>
        <authorList>
            <person name="Eastman K.E."/>
            <person name="Pendleton A.L."/>
            <person name="Shaikh M.A."/>
            <person name="Suttiyut T."/>
            <person name="Ogas R."/>
            <person name="Tomko P."/>
            <person name="Gavelis G."/>
            <person name="Widhalm J.R."/>
            <person name="Wisecaver J.H."/>
        </authorList>
    </citation>
    <scope>NUCLEOTIDE SEQUENCE</scope>
    <source>
        <strain evidence="2">ECLA1</strain>
    </source>
</reference>
<evidence type="ECO:0000256" key="1">
    <source>
        <dbReference type="SAM" id="Phobius"/>
    </source>
</evidence>
<organism evidence="2 3">
    <name type="scientific">Elysia crispata</name>
    <name type="common">lettuce slug</name>
    <dbReference type="NCBI Taxonomy" id="231223"/>
    <lineage>
        <taxon>Eukaryota</taxon>
        <taxon>Metazoa</taxon>
        <taxon>Spiralia</taxon>
        <taxon>Lophotrochozoa</taxon>
        <taxon>Mollusca</taxon>
        <taxon>Gastropoda</taxon>
        <taxon>Heterobranchia</taxon>
        <taxon>Euthyneura</taxon>
        <taxon>Panpulmonata</taxon>
        <taxon>Sacoglossa</taxon>
        <taxon>Placobranchoidea</taxon>
        <taxon>Plakobranchidae</taxon>
        <taxon>Elysia</taxon>
    </lineage>
</organism>
<dbReference type="CDD" id="cd16021">
    <property type="entry name" value="ALP_like"/>
    <property type="match status" value="1"/>
</dbReference>
<evidence type="ECO:0000313" key="3">
    <source>
        <dbReference type="Proteomes" id="UP001283361"/>
    </source>
</evidence>
<proteinExistence type="predicted"/>
<dbReference type="AlphaFoldDB" id="A0AAE1CPJ0"/>
<keyword evidence="1" id="KW-0812">Transmembrane</keyword>
<feature type="transmembrane region" description="Helical" evidence="1">
    <location>
        <begin position="38"/>
        <end position="58"/>
    </location>
</feature>
<dbReference type="FunFam" id="3.40.720.10:FF:000017">
    <property type="entry name" value="Predicted protein"/>
    <property type="match status" value="1"/>
</dbReference>
<dbReference type="Gene3D" id="3.40.720.10">
    <property type="entry name" value="Alkaline Phosphatase, subunit A"/>
    <property type="match status" value="1"/>
</dbReference>
<comment type="caution">
    <text evidence="2">The sequence shown here is derived from an EMBL/GenBank/DDBJ whole genome shotgun (WGS) entry which is preliminary data.</text>
</comment>
<dbReference type="GO" id="GO:0005615">
    <property type="term" value="C:extracellular space"/>
    <property type="evidence" value="ECO:0007669"/>
    <property type="project" value="TreeGrafter"/>
</dbReference>
<accession>A0AAE1CPJ0</accession>
<dbReference type="Proteomes" id="UP001283361">
    <property type="component" value="Unassembled WGS sequence"/>
</dbReference>
<protein>
    <submittedName>
        <fullName evidence="2">Uncharacterized protein</fullName>
    </submittedName>
</protein>
<dbReference type="InterPro" id="IPR017850">
    <property type="entry name" value="Alkaline_phosphatase_core_sf"/>
</dbReference>
<sequence>MATILLLRRLAVVRWMFGIFRMFGFSRKGPVLLKRGRMNLGCASMVLLVLFVSFLLVVDIARLSSGQLDITLYQAALGFNDAAALAAVATHQRLAHVMAQGPADGETFCQFRQRLGSLTLFQHLGAATRFDPHGLPVTSVQSTDSVQEATCVLPKLDPCDPQILPFDLSEQKLNCSSEDNWVYVINGTFHILEAATKRHGKILCEYAPIVRGKGDYTAVHAPHVKPMMNGSALLSDFFKAACISQSGHRYFNIHLGVAFNPDLHKRGETTPLPATAMGGYDVFMFGFDSVSRMSWLRNLPKTRDFFTRMLGGIEMEGHNILGDGTVQALLPLLAGQTEQDLPTARRDEQKSVEVDGFPWIWKDFQKAGYVTSWGEDMSHIGTFQMRLKGFKEQPVDHYMRTYFLSAEPMYHRFRDGCAGSELRHIRFFNYFRDLYHMYGAKRKFMFGFHSEFSHNDNSQLKRLDADFTQFLTELKDAGYFNQTIFILMADHGSRFSDIRQTQQGKLEERLPYFSFYFPPAFKAAFPKEVEQVRLNRKRLTTMFDVHETFHDLLDNNPLRASRTKGRGISLFRPVPKSRTCEQAGIEPHWCACLNWDDVSQDHQLKAATGKAVVDFLNSLTDLARDRCEILSVQRVVSVSRFVPRKDILMFKKSADAHGDIPDLSDNMTLNFEYLQVDLVTSPGQGRFESTVKHSLDTGDFAVRADDVSRTNMYGNASACVYDDLPSLRPYCYCTHRKHPKLRLWI</sequence>
<dbReference type="InterPro" id="IPR004245">
    <property type="entry name" value="DUF229"/>
</dbReference>
<name>A0AAE1CPJ0_9GAST</name>
<dbReference type="EMBL" id="JAWDGP010007325">
    <property type="protein sequence ID" value="KAK3725779.1"/>
    <property type="molecule type" value="Genomic_DNA"/>
</dbReference>
<evidence type="ECO:0000313" key="2">
    <source>
        <dbReference type="EMBL" id="KAK3725779.1"/>
    </source>
</evidence>
<gene>
    <name evidence="2" type="ORF">RRG08_030009</name>
</gene>
<dbReference type="Pfam" id="PF02995">
    <property type="entry name" value="DUF229"/>
    <property type="match status" value="1"/>
</dbReference>